<dbReference type="PANTHER" id="PTHR46796:SF12">
    <property type="entry name" value="HTH-TYPE DNA-BINDING TRANSCRIPTIONAL ACTIVATOR EUTR"/>
    <property type="match status" value="1"/>
</dbReference>
<proteinExistence type="predicted"/>
<evidence type="ECO:0000256" key="3">
    <source>
        <dbReference type="ARBA" id="ARBA00023163"/>
    </source>
</evidence>
<evidence type="ECO:0000259" key="4">
    <source>
        <dbReference type="PROSITE" id="PS01124"/>
    </source>
</evidence>
<evidence type="ECO:0000256" key="2">
    <source>
        <dbReference type="ARBA" id="ARBA00023125"/>
    </source>
</evidence>
<dbReference type="RefSeq" id="WP_135068362.1">
    <property type="nucleotide sequence ID" value="NZ_CP038266.1"/>
</dbReference>
<dbReference type="EMBL" id="CP038266">
    <property type="protein sequence ID" value="QBR89649.1"/>
    <property type="molecule type" value="Genomic_DNA"/>
</dbReference>
<reference evidence="5 6" key="1">
    <citation type="submission" date="2019-03" db="EMBL/GenBank/DDBJ databases">
        <authorList>
            <person name="Dong K."/>
        </authorList>
    </citation>
    <scope>NUCLEOTIDE SEQUENCE [LARGE SCALE GENOMIC DNA]</scope>
    <source>
        <strain evidence="6">dk512</strain>
    </source>
</reference>
<dbReference type="PROSITE" id="PS01124">
    <property type="entry name" value="HTH_ARAC_FAMILY_2"/>
    <property type="match status" value="1"/>
</dbReference>
<dbReference type="SMART" id="SM00342">
    <property type="entry name" value="HTH_ARAC"/>
    <property type="match status" value="1"/>
</dbReference>
<feature type="domain" description="HTH araC/xylS-type" evidence="4">
    <location>
        <begin position="214"/>
        <end position="312"/>
    </location>
</feature>
<keyword evidence="2" id="KW-0238">DNA-binding</keyword>
<protein>
    <submittedName>
        <fullName evidence="5">AraC family transcriptional regulator</fullName>
    </submittedName>
</protein>
<gene>
    <name evidence="5" type="ORF">E4K62_13770</name>
</gene>
<keyword evidence="1" id="KW-0805">Transcription regulation</keyword>
<dbReference type="InterPro" id="IPR018060">
    <property type="entry name" value="HTH_AraC"/>
</dbReference>
<dbReference type="InterPro" id="IPR018062">
    <property type="entry name" value="HTH_AraC-typ_CS"/>
</dbReference>
<dbReference type="InterPro" id="IPR050204">
    <property type="entry name" value="AraC_XylS_family_regulators"/>
</dbReference>
<keyword evidence="3" id="KW-0804">Transcription</keyword>
<dbReference type="PANTHER" id="PTHR46796">
    <property type="entry name" value="HTH-TYPE TRANSCRIPTIONAL ACTIVATOR RHAS-RELATED"/>
    <property type="match status" value="1"/>
</dbReference>
<dbReference type="Pfam" id="PF12833">
    <property type="entry name" value="HTH_18"/>
    <property type="match status" value="1"/>
</dbReference>
<sequence>MAQVLRARARGAEDVESVWRRVVPSARLDGADRRPLAFDWTSVTVRGLTVVSYDLTASVRSVVQPEDELMACRVVTADGWVGNDHEDLDPSLPWLSTDRGMRARWVGRAQVRALVLDRREAEHTARRISGDDRLVLRATEAPPTSVAAARQWERAYRYIRESSVAAATEENGDGVWEAELHRHATLATLSAFSTTFQEALERAAQTRPAPATVRRAIAFIEAHAQEPITVDDIATAARISTRGLQYAFRRSREMPPTEYLRSVRLAGAHDDLAHGASGIATVARRWGFGSPSRFAAYYRRRYGHAPAETLRDT</sequence>
<dbReference type="InterPro" id="IPR009057">
    <property type="entry name" value="Homeodomain-like_sf"/>
</dbReference>
<name>A0ABX5SXV5_9MICO</name>
<evidence type="ECO:0000313" key="5">
    <source>
        <dbReference type="EMBL" id="QBR89649.1"/>
    </source>
</evidence>
<keyword evidence="6" id="KW-1185">Reference proteome</keyword>
<organism evidence="5 6">
    <name type="scientific">Microbacterium wangchenii</name>
    <dbReference type="NCBI Taxonomy" id="2541726"/>
    <lineage>
        <taxon>Bacteria</taxon>
        <taxon>Bacillati</taxon>
        <taxon>Actinomycetota</taxon>
        <taxon>Actinomycetes</taxon>
        <taxon>Micrococcales</taxon>
        <taxon>Microbacteriaceae</taxon>
        <taxon>Microbacterium</taxon>
    </lineage>
</organism>
<dbReference type="Proteomes" id="UP000295748">
    <property type="component" value="Chromosome"/>
</dbReference>
<dbReference type="SUPFAM" id="SSF46689">
    <property type="entry name" value="Homeodomain-like"/>
    <property type="match status" value="2"/>
</dbReference>
<evidence type="ECO:0000256" key="1">
    <source>
        <dbReference type="ARBA" id="ARBA00023015"/>
    </source>
</evidence>
<dbReference type="Gene3D" id="1.10.10.60">
    <property type="entry name" value="Homeodomain-like"/>
    <property type="match status" value="1"/>
</dbReference>
<accession>A0ABX5SXV5</accession>
<dbReference type="PROSITE" id="PS00041">
    <property type="entry name" value="HTH_ARAC_FAMILY_1"/>
    <property type="match status" value="1"/>
</dbReference>
<evidence type="ECO:0000313" key="6">
    <source>
        <dbReference type="Proteomes" id="UP000295748"/>
    </source>
</evidence>